<reference evidence="3" key="1">
    <citation type="submission" date="2024-07" db="EMBL/GenBank/DDBJ databases">
        <title>Two chromosome-level genome assemblies of Korean endemic species Abeliophyllum distichum and Forsythia ovata (Oleaceae).</title>
        <authorList>
            <person name="Jang H."/>
        </authorList>
    </citation>
    <scope>NUCLEOTIDE SEQUENCE [LARGE SCALE GENOMIC DNA]</scope>
</reference>
<accession>A0ABD1PMV6</accession>
<keyword evidence="3" id="KW-1185">Reference proteome</keyword>
<organism evidence="2 3">
    <name type="scientific">Abeliophyllum distichum</name>
    <dbReference type="NCBI Taxonomy" id="126358"/>
    <lineage>
        <taxon>Eukaryota</taxon>
        <taxon>Viridiplantae</taxon>
        <taxon>Streptophyta</taxon>
        <taxon>Embryophyta</taxon>
        <taxon>Tracheophyta</taxon>
        <taxon>Spermatophyta</taxon>
        <taxon>Magnoliopsida</taxon>
        <taxon>eudicotyledons</taxon>
        <taxon>Gunneridae</taxon>
        <taxon>Pentapetalae</taxon>
        <taxon>asterids</taxon>
        <taxon>lamiids</taxon>
        <taxon>Lamiales</taxon>
        <taxon>Oleaceae</taxon>
        <taxon>Forsythieae</taxon>
        <taxon>Abeliophyllum</taxon>
    </lineage>
</organism>
<feature type="region of interest" description="Disordered" evidence="1">
    <location>
        <begin position="69"/>
        <end position="95"/>
    </location>
</feature>
<dbReference type="EMBL" id="JBFOLK010000013">
    <property type="protein sequence ID" value="KAL2465244.1"/>
    <property type="molecule type" value="Genomic_DNA"/>
</dbReference>
<evidence type="ECO:0000313" key="2">
    <source>
        <dbReference type="EMBL" id="KAL2465244.1"/>
    </source>
</evidence>
<gene>
    <name evidence="2" type="ORF">Adt_41095</name>
</gene>
<dbReference type="Proteomes" id="UP001604336">
    <property type="component" value="Unassembled WGS sequence"/>
</dbReference>
<proteinExistence type="predicted"/>
<evidence type="ECO:0000313" key="3">
    <source>
        <dbReference type="Proteomes" id="UP001604336"/>
    </source>
</evidence>
<protein>
    <submittedName>
        <fullName evidence="2">Uncharacterized protein</fullName>
    </submittedName>
</protein>
<comment type="caution">
    <text evidence="2">The sequence shown here is derived from an EMBL/GenBank/DDBJ whole genome shotgun (WGS) entry which is preliminary data.</text>
</comment>
<feature type="compositionally biased region" description="Basic and acidic residues" evidence="1">
    <location>
        <begin position="69"/>
        <end position="87"/>
    </location>
</feature>
<dbReference type="AlphaFoldDB" id="A0ABD1PMV6"/>
<evidence type="ECO:0000256" key="1">
    <source>
        <dbReference type="SAM" id="MobiDB-lite"/>
    </source>
</evidence>
<sequence length="122" mass="14247">MEMVFTEVQKRQDVAIKNMEIQIGQLAKMLIERQPSTWSSNTEVNPKEQVNAITTRSGAEFSEFHVKRPGVDKETASSKERERERPILKKQLIKKKKAHQSISHHRLTFLQFHFLKGFENIS</sequence>
<name>A0ABD1PMV6_9LAMI</name>